<keyword evidence="2" id="KW-1185">Reference proteome</keyword>
<name>A0ACB8R4L5_9AGAM</name>
<gene>
    <name evidence="1" type="ORF">FA95DRAFT_1128471</name>
</gene>
<proteinExistence type="predicted"/>
<reference evidence="1" key="1">
    <citation type="submission" date="2021-02" db="EMBL/GenBank/DDBJ databases">
        <authorList>
            <consortium name="DOE Joint Genome Institute"/>
            <person name="Ahrendt S."/>
            <person name="Looney B.P."/>
            <person name="Miyauchi S."/>
            <person name="Morin E."/>
            <person name="Drula E."/>
            <person name="Courty P.E."/>
            <person name="Chicoki N."/>
            <person name="Fauchery L."/>
            <person name="Kohler A."/>
            <person name="Kuo A."/>
            <person name="Labutti K."/>
            <person name="Pangilinan J."/>
            <person name="Lipzen A."/>
            <person name="Riley R."/>
            <person name="Andreopoulos W."/>
            <person name="He G."/>
            <person name="Johnson J."/>
            <person name="Barry K.W."/>
            <person name="Grigoriev I.V."/>
            <person name="Nagy L."/>
            <person name="Hibbett D."/>
            <person name="Henrissat B."/>
            <person name="Matheny P.B."/>
            <person name="Labbe J."/>
            <person name="Martin F."/>
        </authorList>
    </citation>
    <scope>NUCLEOTIDE SEQUENCE</scope>
    <source>
        <strain evidence="1">FP105234-sp</strain>
    </source>
</reference>
<organism evidence="1 2">
    <name type="scientific">Auriscalpium vulgare</name>
    <dbReference type="NCBI Taxonomy" id="40419"/>
    <lineage>
        <taxon>Eukaryota</taxon>
        <taxon>Fungi</taxon>
        <taxon>Dikarya</taxon>
        <taxon>Basidiomycota</taxon>
        <taxon>Agaricomycotina</taxon>
        <taxon>Agaricomycetes</taxon>
        <taxon>Russulales</taxon>
        <taxon>Auriscalpiaceae</taxon>
        <taxon>Auriscalpium</taxon>
    </lineage>
</organism>
<comment type="caution">
    <text evidence="1">The sequence shown here is derived from an EMBL/GenBank/DDBJ whole genome shotgun (WGS) entry which is preliminary data.</text>
</comment>
<protein>
    <submittedName>
        <fullName evidence="1">Uncharacterized protein</fullName>
    </submittedName>
</protein>
<sequence>MNLLQLPDELIVNFLRGLDVCSLLRCQAVCCSLKAMITNSVELQYIIVLAATGVRESPSAHLRWSLRERLAMAKEYDAAWRAGTWTALDIPLASLSFVPPMIQYTRQSCGVLAVVGLHDRTIYVTRIPSVLRGVRHASWELALDDPIIDMQIDASQDLLVYACNSVGHGVNMTLRLASLTTGGQHPLAHDTSLELELDPGLRHLPISIEIHNHVILLCGKHATESGLKGGWVAFWDWKAGECRLVSPSFEPSAPRGLSYVSGHIAKIPSNSPYPRSQRLHRGIAPTHSKL</sequence>
<dbReference type="EMBL" id="MU276395">
    <property type="protein sequence ID" value="KAI0038870.1"/>
    <property type="molecule type" value="Genomic_DNA"/>
</dbReference>
<evidence type="ECO:0000313" key="2">
    <source>
        <dbReference type="Proteomes" id="UP000814033"/>
    </source>
</evidence>
<reference evidence="1" key="2">
    <citation type="journal article" date="2022" name="New Phytol.">
        <title>Evolutionary transition to the ectomycorrhizal habit in the genomes of a hyperdiverse lineage of mushroom-forming fungi.</title>
        <authorList>
            <person name="Looney B."/>
            <person name="Miyauchi S."/>
            <person name="Morin E."/>
            <person name="Drula E."/>
            <person name="Courty P.E."/>
            <person name="Kohler A."/>
            <person name="Kuo A."/>
            <person name="LaButti K."/>
            <person name="Pangilinan J."/>
            <person name="Lipzen A."/>
            <person name="Riley R."/>
            <person name="Andreopoulos W."/>
            <person name="He G."/>
            <person name="Johnson J."/>
            <person name="Nolan M."/>
            <person name="Tritt A."/>
            <person name="Barry K.W."/>
            <person name="Grigoriev I.V."/>
            <person name="Nagy L.G."/>
            <person name="Hibbett D."/>
            <person name="Henrissat B."/>
            <person name="Matheny P.B."/>
            <person name="Labbe J."/>
            <person name="Martin F.M."/>
        </authorList>
    </citation>
    <scope>NUCLEOTIDE SEQUENCE</scope>
    <source>
        <strain evidence="1">FP105234-sp</strain>
    </source>
</reference>
<evidence type="ECO:0000313" key="1">
    <source>
        <dbReference type="EMBL" id="KAI0038870.1"/>
    </source>
</evidence>
<accession>A0ACB8R4L5</accession>
<dbReference type="Proteomes" id="UP000814033">
    <property type="component" value="Unassembled WGS sequence"/>
</dbReference>